<accession>A0A2K1SUD4</accession>
<dbReference type="EMBL" id="MNLH01000004">
    <property type="protein sequence ID" value="PNS43106.1"/>
    <property type="molecule type" value="Genomic_DNA"/>
</dbReference>
<comment type="caution">
    <text evidence="2">The sequence shown here is derived from an EMBL/GenBank/DDBJ whole genome shotgun (WGS) entry which is preliminary data.</text>
</comment>
<evidence type="ECO:0000313" key="3">
    <source>
        <dbReference type="Proteomes" id="UP000236146"/>
    </source>
</evidence>
<dbReference type="Pfam" id="PF13338">
    <property type="entry name" value="AbiEi_4"/>
    <property type="match status" value="1"/>
</dbReference>
<reference evidence="2 3" key="1">
    <citation type="submission" date="2016-10" db="EMBL/GenBank/DDBJ databases">
        <authorList>
            <person name="Varghese N."/>
        </authorList>
    </citation>
    <scope>NUCLEOTIDE SEQUENCE [LARGE SCALE GENOMIC DNA]</scope>
    <source>
        <strain evidence="2 3">KA00225</strain>
    </source>
</reference>
<protein>
    <submittedName>
        <fullName evidence="2">Abortive infection protein</fullName>
    </submittedName>
</protein>
<dbReference type="Proteomes" id="UP000236146">
    <property type="component" value="Unassembled WGS sequence"/>
</dbReference>
<organism evidence="2 3">
    <name type="scientific">Gardnerella vaginalis</name>
    <dbReference type="NCBI Taxonomy" id="2702"/>
    <lineage>
        <taxon>Bacteria</taxon>
        <taxon>Bacillati</taxon>
        <taxon>Actinomycetota</taxon>
        <taxon>Actinomycetes</taxon>
        <taxon>Bifidobacteriales</taxon>
        <taxon>Bifidobacteriaceae</taxon>
        <taxon>Gardnerella</taxon>
    </lineage>
</organism>
<dbReference type="RefSeq" id="WP_103084896.1">
    <property type="nucleotide sequence ID" value="NZ_JBLLPE010000004.1"/>
</dbReference>
<proteinExistence type="predicted"/>
<gene>
    <name evidence="2" type="ORF">BFS05_05065</name>
</gene>
<evidence type="ECO:0000313" key="2">
    <source>
        <dbReference type="EMBL" id="PNS43106.1"/>
    </source>
</evidence>
<name>A0A2K1SUD4_GARVA</name>
<evidence type="ECO:0000259" key="1">
    <source>
        <dbReference type="Pfam" id="PF13338"/>
    </source>
</evidence>
<feature type="domain" description="AbiEi antitoxin N-terminal" evidence="1">
    <location>
        <begin position="17"/>
        <end position="60"/>
    </location>
</feature>
<sequence>MTVKVKSDKKRTNISEIKRIVKKNNGIITAKEVSSAGIDSWYLTSMVKNNDLERVARGVYFDSNSNNYDELYFFQLRNKACICSYQTALYLHNLTDRMPFINEVTVCQGYNTWRIKNDVEVHQIKKEWYKIGITQVRTVIGNYVMVYDMERTICDLVRNRRRQDSEIFGKALRAYVRNPKKNVHRLREYAKKFGILRQVDDILEILDE</sequence>
<dbReference type="OrthoDB" id="9801429at2"/>
<dbReference type="InterPro" id="IPR025159">
    <property type="entry name" value="AbiEi_N"/>
</dbReference>
<dbReference type="AlphaFoldDB" id="A0A2K1SUD4"/>